<accession>A0AAD7MZQ6</accession>
<organism evidence="2 3">
    <name type="scientific">Mycena metata</name>
    <dbReference type="NCBI Taxonomy" id="1033252"/>
    <lineage>
        <taxon>Eukaryota</taxon>
        <taxon>Fungi</taxon>
        <taxon>Dikarya</taxon>
        <taxon>Basidiomycota</taxon>
        <taxon>Agaricomycotina</taxon>
        <taxon>Agaricomycetes</taxon>
        <taxon>Agaricomycetidae</taxon>
        <taxon>Agaricales</taxon>
        <taxon>Marasmiineae</taxon>
        <taxon>Mycenaceae</taxon>
        <taxon>Mycena</taxon>
    </lineage>
</organism>
<evidence type="ECO:0000256" key="1">
    <source>
        <dbReference type="SAM" id="MobiDB-lite"/>
    </source>
</evidence>
<feature type="region of interest" description="Disordered" evidence="1">
    <location>
        <begin position="528"/>
        <end position="549"/>
    </location>
</feature>
<proteinExistence type="predicted"/>
<evidence type="ECO:0000313" key="2">
    <source>
        <dbReference type="EMBL" id="KAJ7739544.1"/>
    </source>
</evidence>
<protein>
    <submittedName>
        <fullName evidence="2">Uncharacterized protein</fullName>
    </submittedName>
</protein>
<keyword evidence="3" id="KW-1185">Reference proteome</keyword>
<dbReference type="EMBL" id="JARKIB010000106">
    <property type="protein sequence ID" value="KAJ7739544.1"/>
    <property type="molecule type" value="Genomic_DNA"/>
</dbReference>
<dbReference type="Proteomes" id="UP001215598">
    <property type="component" value="Unassembled WGS sequence"/>
</dbReference>
<sequence length="629" mass="70985">MPDAVERPRAPIRRYVRGIWRGHYESVRDANHSIVEQPDVWLHRTARGMGKECGNIQAVVAAAVDIECRRRKRTGAALQRRPSAVASEVYHAFEHHPGDDSRRTALQKSQMEEIKVVWFDGLRCVREKCSAAHNPVHRTRSAERNPVAQGQKKSNRLQHFERYRFECPGRATWASEVCYGQLVLCIRYKILASGFIRKPFDMAGNPLEIFEGGQTEAKEFNEMQGSTGAEFAMFELKLEQYKTSSLYSSGHICGKHTIRWIQRFLRATAVLRNRRSINLRRAITIAGRSPRRCEREDEGGFTFYELSSREAIIVCLGFVVMKTLRERNRHWRLVRLHYVRNAPTAGASWMSVPESHRTSPSTTQFGLPERVGRPRRAPFSLFHLLASSAPDPDRESQSDRLFVSIRRYKPVPASDVSGDVTSIHGPTPLKWLSDVQAKGYQDVTPQRHSLICISPHGGQGKASQLWRETIEHAVRCIIHVQYTGPASSPTNAVEIARNVYSYRIRCPGPLSMVMRPEKVMRHSMLSKPTDSLYTSGARRSQSPSLQLGDFPEHLTSQDIRDACDCSGRSSYTFTRAQDPASMVRDALAPYCIAALVQASTKTPFRVSSWVVIAAKCGAPGTKTQASVWI</sequence>
<gene>
    <name evidence="2" type="ORF">B0H16DRAFT_1465199</name>
</gene>
<reference evidence="2" key="1">
    <citation type="submission" date="2023-03" db="EMBL/GenBank/DDBJ databases">
        <title>Massive genome expansion in bonnet fungi (Mycena s.s.) driven by repeated elements and novel gene families across ecological guilds.</title>
        <authorList>
            <consortium name="Lawrence Berkeley National Laboratory"/>
            <person name="Harder C.B."/>
            <person name="Miyauchi S."/>
            <person name="Viragh M."/>
            <person name="Kuo A."/>
            <person name="Thoen E."/>
            <person name="Andreopoulos B."/>
            <person name="Lu D."/>
            <person name="Skrede I."/>
            <person name="Drula E."/>
            <person name="Henrissat B."/>
            <person name="Morin E."/>
            <person name="Kohler A."/>
            <person name="Barry K."/>
            <person name="LaButti K."/>
            <person name="Morin E."/>
            <person name="Salamov A."/>
            <person name="Lipzen A."/>
            <person name="Mereny Z."/>
            <person name="Hegedus B."/>
            <person name="Baldrian P."/>
            <person name="Stursova M."/>
            <person name="Weitz H."/>
            <person name="Taylor A."/>
            <person name="Grigoriev I.V."/>
            <person name="Nagy L.G."/>
            <person name="Martin F."/>
            <person name="Kauserud H."/>
        </authorList>
    </citation>
    <scope>NUCLEOTIDE SEQUENCE</scope>
    <source>
        <strain evidence="2">CBHHK182m</strain>
    </source>
</reference>
<feature type="region of interest" description="Disordered" evidence="1">
    <location>
        <begin position="349"/>
        <end position="370"/>
    </location>
</feature>
<dbReference type="AlphaFoldDB" id="A0AAD7MZQ6"/>
<feature type="compositionally biased region" description="Polar residues" evidence="1">
    <location>
        <begin position="528"/>
        <end position="545"/>
    </location>
</feature>
<evidence type="ECO:0000313" key="3">
    <source>
        <dbReference type="Proteomes" id="UP001215598"/>
    </source>
</evidence>
<comment type="caution">
    <text evidence="2">The sequence shown here is derived from an EMBL/GenBank/DDBJ whole genome shotgun (WGS) entry which is preliminary data.</text>
</comment>
<name>A0AAD7MZQ6_9AGAR</name>